<evidence type="ECO:0000256" key="1">
    <source>
        <dbReference type="SAM" id="MobiDB-lite"/>
    </source>
</evidence>
<accession>A0AAD7ISW0</accession>
<comment type="caution">
    <text evidence="3">The sequence shown here is derived from an EMBL/GenBank/DDBJ whole genome shotgun (WGS) entry which is preliminary data.</text>
</comment>
<keyword evidence="4" id="KW-1185">Reference proteome</keyword>
<feature type="compositionally biased region" description="Basic and acidic residues" evidence="1">
    <location>
        <begin position="186"/>
        <end position="196"/>
    </location>
</feature>
<feature type="compositionally biased region" description="Acidic residues" evidence="1">
    <location>
        <begin position="217"/>
        <end position="226"/>
    </location>
</feature>
<evidence type="ECO:0000313" key="4">
    <source>
        <dbReference type="Proteomes" id="UP001215280"/>
    </source>
</evidence>
<organism evidence="3 4">
    <name type="scientific">Mycena maculata</name>
    <dbReference type="NCBI Taxonomy" id="230809"/>
    <lineage>
        <taxon>Eukaryota</taxon>
        <taxon>Fungi</taxon>
        <taxon>Dikarya</taxon>
        <taxon>Basidiomycota</taxon>
        <taxon>Agaricomycotina</taxon>
        <taxon>Agaricomycetes</taxon>
        <taxon>Agaricomycetidae</taxon>
        <taxon>Agaricales</taxon>
        <taxon>Marasmiineae</taxon>
        <taxon>Mycenaceae</taxon>
        <taxon>Mycena</taxon>
    </lineage>
</organism>
<feature type="region of interest" description="Disordered" evidence="1">
    <location>
        <begin position="166"/>
        <end position="238"/>
    </location>
</feature>
<feature type="region of interest" description="Disordered" evidence="1">
    <location>
        <begin position="1"/>
        <end position="21"/>
    </location>
</feature>
<dbReference type="EMBL" id="JARJLG010000084">
    <property type="protein sequence ID" value="KAJ7749798.1"/>
    <property type="molecule type" value="Genomic_DNA"/>
</dbReference>
<evidence type="ECO:0000259" key="2">
    <source>
        <dbReference type="Pfam" id="PF12776"/>
    </source>
</evidence>
<sequence length="373" mass="40110">MAPARSNQPDSQALTEPSLPTSVNAAWLPADNKRFLAYLVKHRAEGGDGGNFKPVTHRAAAKHVNEIRKKGGPKTGKSCGQKYAILRKDWLMVDKIKNTSGYHWDDEMGVTVDDAMLGSWQEYVKAFPGATRFKNAGWQYYDLMVPLMPSKAKGSHVFRAGIASQAGANAEGAAPRSSSPAWDADGMEREFGGGDKDDIDLDEVDKDGTGGTGGSPGDDEEEENEDLPSQPPPTAKKPRMLNSAAALLDLAGSAEDFNHIFGGLANMLAAPTVAPDVTQAAASMSNGALPPAPAPGFQLSPQHRTQAIHLAQTEDWLQPLECLALIKILRNVSQADVYIALLSNDIRIPWVIDVLAEVGIMVFHPMYSSFDSF</sequence>
<name>A0AAD7ISW0_9AGAR</name>
<reference evidence="3" key="1">
    <citation type="submission" date="2023-03" db="EMBL/GenBank/DDBJ databases">
        <title>Massive genome expansion in bonnet fungi (Mycena s.s.) driven by repeated elements and novel gene families across ecological guilds.</title>
        <authorList>
            <consortium name="Lawrence Berkeley National Laboratory"/>
            <person name="Harder C.B."/>
            <person name="Miyauchi S."/>
            <person name="Viragh M."/>
            <person name="Kuo A."/>
            <person name="Thoen E."/>
            <person name="Andreopoulos B."/>
            <person name="Lu D."/>
            <person name="Skrede I."/>
            <person name="Drula E."/>
            <person name="Henrissat B."/>
            <person name="Morin E."/>
            <person name="Kohler A."/>
            <person name="Barry K."/>
            <person name="LaButti K."/>
            <person name="Morin E."/>
            <person name="Salamov A."/>
            <person name="Lipzen A."/>
            <person name="Mereny Z."/>
            <person name="Hegedus B."/>
            <person name="Baldrian P."/>
            <person name="Stursova M."/>
            <person name="Weitz H."/>
            <person name="Taylor A."/>
            <person name="Grigoriev I.V."/>
            <person name="Nagy L.G."/>
            <person name="Martin F."/>
            <person name="Kauserud H."/>
        </authorList>
    </citation>
    <scope>NUCLEOTIDE SEQUENCE</scope>
    <source>
        <strain evidence="3">CBHHK188m</strain>
    </source>
</reference>
<evidence type="ECO:0000313" key="3">
    <source>
        <dbReference type="EMBL" id="KAJ7749798.1"/>
    </source>
</evidence>
<protein>
    <recommendedName>
        <fullName evidence="2">Myb/SANT-like domain-containing protein</fullName>
    </recommendedName>
</protein>
<proteinExistence type="predicted"/>
<dbReference type="Proteomes" id="UP001215280">
    <property type="component" value="Unassembled WGS sequence"/>
</dbReference>
<gene>
    <name evidence="3" type="ORF">DFH07DRAFT_775298</name>
</gene>
<feature type="domain" description="Myb/SANT-like" evidence="2">
    <location>
        <begin position="27"/>
        <end position="109"/>
    </location>
</feature>
<dbReference type="Pfam" id="PF12776">
    <property type="entry name" value="Myb_DNA-bind_3"/>
    <property type="match status" value="1"/>
</dbReference>
<dbReference type="InterPro" id="IPR024752">
    <property type="entry name" value="Myb/SANT-like_dom"/>
</dbReference>
<dbReference type="AlphaFoldDB" id="A0AAD7ISW0"/>